<proteinExistence type="inferred from homology"/>
<evidence type="ECO:0000256" key="1">
    <source>
        <dbReference type="ARBA" id="ARBA00022630"/>
    </source>
</evidence>
<dbReference type="PANTHER" id="PTHR43741:SF4">
    <property type="entry name" value="FMN-DEPENDENT NADH:QUINONE OXIDOREDUCTASE"/>
    <property type="match status" value="1"/>
</dbReference>
<evidence type="ECO:0000313" key="8">
    <source>
        <dbReference type="EMBL" id="VEE99947.1"/>
    </source>
</evidence>
<keyword evidence="1 6" id="KW-0285">Flavoprotein</keyword>
<dbReference type="EC" id="1.6.5.-" evidence="6"/>
<comment type="function">
    <text evidence="6">Quinone reductase that provides resistance to thiol-specific stress caused by electrophilic quinones.</text>
</comment>
<dbReference type="GO" id="GO:0016655">
    <property type="term" value="F:oxidoreductase activity, acting on NAD(P)H, quinone or similar compound as acceptor"/>
    <property type="evidence" value="ECO:0007669"/>
    <property type="project" value="InterPro"/>
</dbReference>
<dbReference type="KEGG" id="nci:NCTC10296_00609"/>
<keyword evidence="9" id="KW-1185">Reference proteome</keyword>
<dbReference type="GO" id="GO:0010181">
    <property type="term" value="F:FMN binding"/>
    <property type="evidence" value="ECO:0007669"/>
    <property type="project" value="UniProtKB-UniRule"/>
</dbReference>
<dbReference type="RefSeq" id="WP_085416025.1">
    <property type="nucleotide sequence ID" value="NZ_CAUJPY010000018.1"/>
</dbReference>
<keyword evidence="2 6" id="KW-0288">FMN</keyword>
<reference evidence="8 9" key="1">
    <citation type="submission" date="2018-12" db="EMBL/GenBank/DDBJ databases">
        <authorList>
            <consortium name="Pathogen Informatics"/>
        </authorList>
    </citation>
    <scope>NUCLEOTIDE SEQUENCE [LARGE SCALE GENOMIC DNA]</scope>
    <source>
        <strain evidence="8 9">NCTC10296</strain>
    </source>
</reference>
<dbReference type="Gene3D" id="3.40.50.360">
    <property type="match status" value="1"/>
</dbReference>
<comment type="catalytic activity">
    <reaction evidence="6">
        <text>2 a quinone + NADH + H(+) = 2 a 1,4-benzosemiquinone + NAD(+)</text>
        <dbReference type="Rhea" id="RHEA:65952"/>
        <dbReference type="ChEBI" id="CHEBI:15378"/>
        <dbReference type="ChEBI" id="CHEBI:57540"/>
        <dbReference type="ChEBI" id="CHEBI:57945"/>
        <dbReference type="ChEBI" id="CHEBI:132124"/>
        <dbReference type="ChEBI" id="CHEBI:134225"/>
    </reaction>
</comment>
<feature type="domain" description="Flavodoxin-like fold" evidence="7">
    <location>
        <begin position="1"/>
        <end position="200"/>
    </location>
</feature>
<comment type="caution">
    <text evidence="6">Lacks conserved residue(s) required for the propagation of feature annotation.</text>
</comment>
<dbReference type="Pfam" id="PF02525">
    <property type="entry name" value="Flavodoxin_2"/>
    <property type="match status" value="1"/>
</dbReference>
<dbReference type="GO" id="GO:0009055">
    <property type="term" value="F:electron transfer activity"/>
    <property type="evidence" value="ECO:0007669"/>
    <property type="project" value="UniProtKB-UniRule"/>
</dbReference>
<keyword evidence="3 6" id="KW-0560">Oxidoreductase</keyword>
<comment type="catalytic activity">
    <reaction evidence="5">
        <text>N,N-dimethyl-1,4-phenylenediamine + anthranilate + 2 NAD(+) = 2-(4-dimethylaminophenyl)diazenylbenzoate + 2 NADH + 2 H(+)</text>
        <dbReference type="Rhea" id="RHEA:55872"/>
        <dbReference type="ChEBI" id="CHEBI:15378"/>
        <dbReference type="ChEBI" id="CHEBI:15783"/>
        <dbReference type="ChEBI" id="CHEBI:16567"/>
        <dbReference type="ChEBI" id="CHEBI:57540"/>
        <dbReference type="ChEBI" id="CHEBI:57945"/>
        <dbReference type="ChEBI" id="CHEBI:71579"/>
        <dbReference type="EC" id="1.7.1.17"/>
    </reaction>
    <physiologicalReaction direction="right-to-left" evidence="5">
        <dbReference type="Rhea" id="RHEA:55874"/>
    </physiologicalReaction>
</comment>
<dbReference type="SUPFAM" id="SSF52218">
    <property type="entry name" value="Flavoproteins"/>
    <property type="match status" value="1"/>
</dbReference>
<dbReference type="InterPro" id="IPR023048">
    <property type="entry name" value="NADH:quinone_OxRdtase_FMN_depd"/>
</dbReference>
<evidence type="ECO:0000256" key="2">
    <source>
        <dbReference type="ARBA" id="ARBA00022643"/>
    </source>
</evidence>
<dbReference type="Proteomes" id="UP000279284">
    <property type="component" value="Chromosome"/>
</dbReference>
<gene>
    <name evidence="8" type="primary">azoR1_2</name>
    <name evidence="6" type="synonym">azoR</name>
    <name evidence="8" type="ORF">NCTC10296_00609</name>
</gene>
<dbReference type="EC" id="1.7.1.17" evidence="6"/>
<comment type="subunit">
    <text evidence="6">Homodimer.</text>
</comment>
<dbReference type="AlphaFoldDB" id="A0A1X3CYY3"/>
<comment type="function">
    <text evidence="6">Also exhibits azoreductase activity. Catalyzes the reductive cleavage of the azo bond in aromatic azo compounds to the corresponding amines.</text>
</comment>
<dbReference type="PANTHER" id="PTHR43741">
    <property type="entry name" value="FMN-DEPENDENT NADH-AZOREDUCTASE 1"/>
    <property type="match status" value="1"/>
</dbReference>
<dbReference type="InterPro" id="IPR050104">
    <property type="entry name" value="FMN-dep_NADH:Q_OxRdtase_AzoR1"/>
</dbReference>
<keyword evidence="4 6" id="KW-0520">NAD</keyword>
<dbReference type="GO" id="GO:0016652">
    <property type="term" value="F:oxidoreductase activity, acting on NAD(P)H as acceptor"/>
    <property type="evidence" value="ECO:0007669"/>
    <property type="project" value="UniProtKB-UniRule"/>
</dbReference>
<protein>
    <recommendedName>
        <fullName evidence="6">FMN dependent NADH:quinone oxidoreductase</fullName>
        <ecNumber evidence="6">1.6.5.-</ecNumber>
    </recommendedName>
    <alternativeName>
        <fullName evidence="6">Azo-dye reductase</fullName>
    </alternativeName>
    <alternativeName>
        <fullName evidence="6">FMN-dependent NADH-azo compound oxidoreductase</fullName>
    </alternativeName>
    <alternativeName>
        <fullName evidence="6">FMN-dependent NADH-azoreductase</fullName>
        <ecNumber evidence="6">1.7.1.17</ecNumber>
    </alternativeName>
</protein>
<evidence type="ECO:0000256" key="4">
    <source>
        <dbReference type="ARBA" id="ARBA00023027"/>
    </source>
</evidence>
<organism evidence="8 9">
    <name type="scientific">Neisseria canis</name>
    <dbReference type="NCBI Taxonomy" id="493"/>
    <lineage>
        <taxon>Bacteria</taxon>
        <taxon>Pseudomonadati</taxon>
        <taxon>Pseudomonadota</taxon>
        <taxon>Betaproteobacteria</taxon>
        <taxon>Neisseriales</taxon>
        <taxon>Neisseriaceae</taxon>
        <taxon>Neisseria</taxon>
    </lineage>
</organism>
<dbReference type="InterPro" id="IPR003680">
    <property type="entry name" value="Flavodoxin_fold"/>
</dbReference>
<evidence type="ECO:0000256" key="5">
    <source>
        <dbReference type="ARBA" id="ARBA00048542"/>
    </source>
</evidence>
<dbReference type="InterPro" id="IPR029039">
    <property type="entry name" value="Flavoprotein-like_sf"/>
</dbReference>
<name>A0A1X3CYY3_9NEIS</name>
<comment type="cofactor">
    <cofactor evidence="6">
        <name>FMN</name>
        <dbReference type="ChEBI" id="CHEBI:58210"/>
    </cofactor>
    <text evidence="6">Binds 1 FMN per subunit.</text>
</comment>
<comment type="similarity">
    <text evidence="6">Belongs to the azoreductase type 1 family.</text>
</comment>
<dbReference type="OrthoDB" id="9787136at2"/>
<sequence length="208" mass="22515">MKTLIINAHPDPHSTLSATNQMVRHLLAKLSAQDVEVVNLAEADIHPVDKAVLDTFAQTLLNQEPLDAAQTQLLARINAVTAQFKSAPRLVIALPLYNFGIPARLKNWIDNIVIPEQTFKYENGILQGLMSGHKALILQASGGVFSSGSNAQMEFTIPYLKALLGGFLGFSSVEAVRAEGTMERIGLEAAVKQACADIDAKFEAFMAE</sequence>
<evidence type="ECO:0000313" key="9">
    <source>
        <dbReference type="Proteomes" id="UP000279284"/>
    </source>
</evidence>
<evidence type="ECO:0000259" key="7">
    <source>
        <dbReference type="Pfam" id="PF02525"/>
    </source>
</evidence>
<evidence type="ECO:0000256" key="3">
    <source>
        <dbReference type="ARBA" id="ARBA00023002"/>
    </source>
</evidence>
<dbReference type="HAMAP" id="MF_01216">
    <property type="entry name" value="Azoreductase_type1"/>
    <property type="match status" value="1"/>
</dbReference>
<evidence type="ECO:0000256" key="6">
    <source>
        <dbReference type="HAMAP-Rule" id="MF_01216"/>
    </source>
</evidence>
<dbReference type="EMBL" id="LR134313">
    <property type="protein sequence ID" value="VEE99947.1"/>
    <property type="molecule type" value="Genomic_DNA"/>
</dbReference>
<dbReference type="STRING" id="493.BWD07_03635"/>
<accession>A0A1X3CYY3</accession>